<protein>
    <submittedName>
        <fullName evidence="2">Putative inner membrane protein</fullName>
    </submittedName>
</protein>
<evidence type="ECO:0000259" key="1">
    <source>
        <dbReference type="Pfam" id="PF06048"/>
    </source>
</evidence>
<dbReference type="InterPro" id="IPR009270">
    <property type="entry name" value="DUF927"/>
</dbReference>
<evidence type="ECO:0000313" key="2">
    <source>
        <dbReference type="EMBL" id="VHO05014.1"/>
    </source>
</evidence>
<gene>
    <name evidence="2" type="ORF">BAL341_2240</name>
</gene>
<accession>A0A486XQZ4</accession>
<proteinExistence type="predicted"/>
<dbReference type="Pfam" id="PF06048">
    <property type="entry name" value="DUF927"/>
    <property type="match status" value="1"/>
</dbReference>
<reference evidence="2" key="1">
    <citation type="submission" date="2019-04" db="EMBL/GenBank/DDBJ databases">
        <authorList>
            <person name="Brambilla D."/>
        </authorList>
    </citation>
    <scope>NUCLEOTIDE SEQUENCE</scope>
    <source>
        <strain evidence="2">BAL1</strain>
    </source>
</reference>
<name>A0A486XQZ4_9GAMM</name>
<dbReference type="EMBL" id="CAAJGR010000118">
    <property type="protein sequence ID" value="VHO05014.1"/>
    <property type="molecule type" value="Genomic_DNA"/>
</dbReference>
<dbReference type="AlphaFoldDB" id="A0A486XQZ4"/>
<sequence>MMNQESIKDDVSDVTTSKTARLTAVAGAVASNVSVTLPTDTQRPCYRCYYTSFNYDGKHFQPGLYFHASRDEQRFKHDCDVWLCAPLQVIASASAEGYGYSKLLQFVDAYEQQREFLLPMQMLKGQAEELKGTFLDMCLELDLKRFALLRDYINTTKSTRQVVLAQKTGWADERCFLLPNVVIGDDKYMLAAAPYGAGDYGSAGTLQEWLDQVAKYAEGNVWLVTAIGTALAGPLLPLLDLSNGGFHVFGDSSIGKSTISRVACSVWGSPAHFIKTWCATANGLSGIAAARNDTLLVLDEIGEAKPNEVGKIIYQLGNGQGKSRADKLGGARPVQTWRLMLLSNGEHPIEAILQQARQQLKAGQQVRLTSMSAQRRYGCFDTLHQFGSGAALADFLNQASETHYGHLGVAFVSKLIDVSSAELKQDFQSILQQFSAPSGQLGRIAKRFAVIAFAAELAIKWHLLPWRQGHALALCQQLFVEWINTQPLGSHEDEAILSDFIDYITRYKDSRFSELRNKEQRVVARTGYFEDNNERLAYYISSAGMKDIFPGKDIKRVVKALEVAGCYVVRCKNEAAINRHIHGVNQKVHVLQLPIGTEERQDEFF</sequence>
<feature type="domain" description="DUF927" evidence="1">
    <location>
        <begin position="61"/>
        <end position="334"/>
    </location>
</feature>
<organism evidence="2">
    <name type="scientific">Rheinheimera sp. BAL341</name>
    <dbReference type="NCBI Taxonomy" id="1708203"/>
    <lineage>
        <taxon>Bacteria</taxon>
        <taxon>Pseudomonadati</taxon>
        <taxon>Pseudomonadota</taxon>
        <taxon>Gammaproteobacteria</taxon>
        <taxon>Chromatiales</taxon>
        <taxon>Chromatiaceae</taxon>
        <taxon>Rheinheimera</taxon>
    </lineage>
</organism>